<dbReference type="EMBL" id="HBFR01036703">
    <property type="protein sequence ID" value="CAD8899515.1"/>
    <property type="molecule type" value="Transcribed_RNA"/>
</dbReference>
<organism evidence="2">
    <name type="scientific">Corethron hystrix</name>
    <dbReference type="NCBI Taxonomy" id="216773"/>
    <lineage>
        <taxon>Eukaryota</taxon>
        <taxon>Sar</taxon>
        <taxon>Stramenopiles</taxon>
        <taxon>Ochrophyta</taxon>
        <taxon>Bacillariophyta</taxon>
        <taxon>Coscinodiscophyceae</taxon>
        <taxon>Corethrophycidae</taxon>
        <taxon>Corethrales</taxon>
        <taxon>Corethraceae</taxon>
        <taxon>Corethron</taxon>
    </lineage>
</organism>
<sequence length="562" mass="65322">MGTREMVGKCLRPIETRIVRQMQKVNGRYAIYHGEKIKENVTDMGPTDVDEDIVAPHSISYDYDFYMVEVTNAIDMKSRLVGPIENSLGFLWAKEIMEYDYLYIGGDEEDPINQVSHLVVVMEATRFQTTIDDSHMMLHSDVDNLLRTGDYVSFYQACGPSYIRSIRRRSEMMTVFTHDPRSFDIKRRLEGRQKLQSQSTDRKYGGQDDMDNTHIELRAFGISTLKNEDVEDQGIHIQVRSVDDFWDATNYIYRQLQSTKVNAGVPVAMQIVPWHKSPLFQGSSGYLMDMDADICEDVGPDEICQVGRYPQHLKNYNMMINAEHLTRMDDVLKRKMWDVVMMQACKVDLNKLDYVTEDILLVNLRYLTMIEEEPEAANIGASNFEGEEETNSQTEGGEEEHGHSHRRLHNEQYDDEFKNMSAKRMRNEIFTHEVFKERLRDLRDYVDHYYSPCASILGQSAGSVHGNSIMLNAWYEHDECMDTVCIMPGVEWHAEDQRCHIPEPVETRRALTTESFDYRLVMKMYCTPTLKDVYGPPAGYMPHDHEKKVDEEEEEEKEEGEE</sequence>
<evidence type="ECO:0000313" key="2">
    <source>
        <dbReference type="EMBL" id="CAD8899515.1"/>
    </source>
</evidence>
<evidence type="ECO:0000256" key="1">
    <source>
        <dbReference type="SAM" id="MobiDB-lite"/>
    </source>
</evidence>
<feature type="region of interest" description="Disordered" evidence="1">
    <location>
        <begin position="378"/>
        <end position="413"/>
    </location>
</feature>
<feature type="region of interest" description="Disordered" evidence="1">
    <location>
        <begin position="188"/>
        <end position="208"/>
    </location>
</feature>
<feature type="compositionally biased region" description="Acidic residues" evidence="1">
    <location>
        <begin position="551"/>
        <end position="562"/>
    </location>
</feature>
<proteinExistence type="predicted"/>
<gene>
    <name evidence="2" type="ORF">CHYS00102_LOCUS26731</name>
</gene>
<dbReference type="AlphaFoldDB" id="A0A7S1BY16"/>
<reference evidence="2" key="1">
    <citation type="submission" date="2021-01" db="EMBL/GenBank/DDBJ databases">
        <authorList>
            <person name="Corre E."/>
            <person name="Pelletier E."/>
            <person name="Niang G."/>
            <person name="Scheremetjew M."/>
            <person name="Finn R."/>
            <person name="Kale V."/>
            <person name="Holt S."/>
            <person name="Cochrane G."/>
            <person name="Meng A."/>
            <person name="Brown T."/>
            <person name="Cohen L."/>
        </authorList>
    </citation>
    <scope>NUCLEOTIDE SEQUENCE</scope>
    <source>
        <strain evidence="2">308</strain>
    </source>
</reference>
<feature type="region of interest" description="Disordered" evidence="1">
    <location>
        <begin position="537"/>
        <end position="562"/>
    </location>
</feature>
<accession>A0A7S1BY16</accession>
<name>A0A7S1BY16_9STRA</name>
<protein>
    <submittedName>
        <fullName evidence="2">Uncharacterized protein</fullName>
    </submittedName>
</protein>